<name>A0A8J3Q8H3_9ACTN</name>
<dbReference type="Proteomes" id="UP000612899">
    <property type="component" value="Unassembled WGS sequence"/>
</dbReference>
<feature type="domain" description="AB hydrolase-1" evidence="1">
    <location>
        <begin position="74"/>
        <end position="274"/>
    </location>
</feature>
<dbReference type="InterPro" id="IPR029058">
    <property type="entry name" value="AB_hydrolase_fold"/>
</dbReference>
<comment type="caution">
    <text evidence="2">The sequence shown here is derived from an EMBL/GenBank/DDBJ whole genome shotgun (WGS) entry which is preliminary data.</text>
</comment>
<sequence>MAFEKSTIVRSMNLLFWVLERAAPKPGAVLAERLWCTIPGSAKLAAADPGERFTVRVNGVHVVAEAWGDGPAVYLMHGWGGSRRQLDPFVAPLVAAGHRVISLDAPSHGESGPGTFGPRRGLLTEFSEALAATVAVAGPAHGLIAHSLGGTAAAIAMLDGLPVGQAVLISAMGDPAPYTVEFARWLGFGERIRSGFLRRLEKRVGRAFGDFDVLSRARETEVTPLPPLLVVHDRKDREVHYRDGQELAMAWPSAELLSTVGLGHRRILSDPEVITRAVNHVAAMASSSGTPR</sequence>
<accession>A0A8J3Q8H3</accession>
<dbReference type="EMBL" id="BONY01000016">
    <property type="protein sequence ID" value="GIH05030.1"/>
    <property type="molecule type" value="Genomic_DNA"/>
</dbReference>
<organism evidence="2 3">
    <name type="scientific">Rhizocola hellebori</name>
    <dbReference type="NCBI Taxonomy" id="1392758"/>
    <lineage>
        <taxon>Bacteria</taxon>
        <taxon>Bacillati</taxon>
        <taxon>Actinomycetota</taxon>
        <taxon>Actinomycetes</taxon>
        <taxon>Micromonosporales</taxon>
        <taxon>Micromonosporaceae</taxon>
        <taxon>Rhizocola</taxon>
    </lineage>
</organism>
<evidence type="ECO:0000313" key="3">
    <source>
        <dbReference type="Proteomes" id="UP000612899"/>
    </source>
</evidence>
<dbReference type="Pfam" id="PF12697">
    <property type="entry name" value="Abhydrolase_6"/>
    <property type="match status" value="1"/>
</dbReference>
<dbReference type="InterPro" id="IPR050471">
    <property type="entry name" value="AB_hydrolase"/>
</dbReference>
<dbReference type="PANTHER" id="PTHR43433:SF5">
    <property type="entry name" value="AB HYDROLASE-1 DOMAIN-CONTAINING PROTEIN"/>
    <property type="match status" value="1"/>
</dbReference>
<dbReference type="PANTHER" id="PTHR43433">
    <property type="entry name" value="HYDROLASE, ALPHA/BETA FOLD FAMILY PROTEIN"/>
    <property type="match status" value="1"/>
</dbReference>
<protein>
    <recommendedName>
        <fullName evidence="1">AB hydrolase-1 domain-containing protein</fullName>
    </recommendedName>
</protein>
<dbReference type="GO" id="GO:0004806">
    <property type="term" value="F:triacylglycerol lipase activity"/>
    <property type="evidence" value="ECO:0007669"/>
    <property type="project" value="TreeGrafter"/>
</dbReference>
<evidence type="ECO:0000313" key="2">
    <source>
        <dbReference type="EMBL" id="GIH05030.1"/>
    </source>
</evidence>
<reference evidence="2" key="1">
    <citation type="submission" date="2021-01" db="EMBL/GenBank/DDBJ databases">
        <title>Whole genome shotgun sequence of Rhizocola hellebori NBRC 109834.</title>
        <authorList>
            <person name="Komaki H."/>
            <person name="Tamura T."/>
        </authorList>
    </citation>
    <scope>NUCLEOTIDE SEQUENCE</scope>
    <source>
        <strain evidence="2">NBRC 109834</strain>
    </source>
</reference>
<dbReference type="AlphaFoldDB" id="A0A8J3Q8H3"/>
<dbReference type="Gene3D" id="3.40.50.1820">
    <property type="entry name" value="alpha/beta hydrolase"/>
    <property type="match status" value="1"/>
</dbReference>
<proteinExistence type="predicted"/>
<dbReference type="GO" id="GO:0046503">
    <property type="term" value="P:glycerolipid catabolic process"/>
    <property type="evidence" value="ECO:0007669"/>
    <property type="project" value="TreeGrafter"/>
</dbReference>
<dbReference type="InterPro" id="IPR000073">
    <property type="entry name" value="AB_hydrolase_1"/>
</dbReference>
<dbReference type="SUPFAM" id="SSF53474">
    <property type="entry name" value="alpha/beta-Hydrolases"/>
    <property type="match status" value="1"/>
</dbReference>
<keyword evidence="3" id="KW-1185">Reference proteome</keyword>
<evidence type="ECO:0000259" key="1">
    <source>
        <dbReference type="Pfam" id="PF12697"/>
    </source>
</evidence>
<gene>
    <name evidence="2" type="ORF">Rhe02_30970</name>
</gene>